<protein>
    <submittedName>
        <fullName evidence="4">Peptidase propeptide and YPEB domain-containing protein</fullName>
    </submittedName>
</protein>
<feature type="domain" description="PepSY" evidence="3">
    <location>
        <begin position="249"/>
        <end position="307"/>
    </location>
</feature>
<feature type="compositionally biased region" description="Basic and acidic residues" evidence="1">
    <location>
        <begin position="34"/>
        <end position="62"/>
    </location>
</feature>
<proteinExistence type="predicted"/>
<reference evidence="5" key="1">
    <citation type="submission" date="2016-10" db="EMBL/GenBank/DDBJ databases">
        <authorList>
            <person name="Varghese N."/>
            <person name="Submissions S."/>
        </authorList>
    </citation>
    <scope>NUCLEOTIDE SEQUENCE [LARGE SCALE GENOMIC DNA]</scope>
    <source>
        <strain evidence="5">BL9</strain>
    </source>
</reference>
<dbReference type="STRING" id="582692.SAMN05720606_110130"/>
<name>A0A1G5J8A5_9BACL</name>
<keyword evidence="2" id="KW-0812">Transmembrane</keyword>
<gene>
    <name evidence="4" type="ORF">SAMN05720606_110130</name>
</gene>
<dbReference type="InterPro" id="IPR025711">
    <property type="entry name" value="PepSY"/>
</dbReference>
<dbReference type="AlphaFoldDB" id="A0A1G5J8A5"/>
<dbReference type="Pfam" id="PF03413">
    <property type="entry name" value="PepSY"/>
    <property type="match status" value="2"/>
</dbReference>
<accession>A0A1G5J8A5</accession>
<feature type="transmembrane region" description="Helical" evidence="2">
    <location>
        <begin position="74"/>
        <end position="93"/>
    </location>
</feature>
<dbReference type="Gene3D" id="3.10.450.40">
    <property type="match status" value="2"/>
</dbReference>
<evidence type="ECO:0000259" key="3">
    <source>
        <dbReference type="Pfam" id="PF03413"/>
    </source>
</evidence>
<organism evidence="4 5">
    <name type="scientific">Paenibacillus polysaccharolyticus</name>
    <dbReference type="NCBI Taxonomy" id="582692"/>
    <lineage>
        <taxon>Bacteria</taxon>
        <taxon>Bacillati</taxon>
        <taxon>Bacillota</taxon>
        <taxon>Bacilli</taxon>
        <taxon>Bacillales</taxon>
        <taxon>Paenibacillaceae</taxon>
        <taxon>Paenibacillus</taxon>
    </lineage>
</organism>
<keyword evidence="5" id="KW-1185">Reference proteome</keyword>
<evidence type="ECO:0000313" key="4">
    <source>
        <dbReference type="EMBL" id="SCY84444.1"/>
    </source>
</evidence>
<evidence type="ECO:0000256" key="1">
    <source>
        <dbReference type="SAM" id="MobiDB-lite"/>
    </source>
</evidence>
<dbReference type="EMBL" id="FMVM01000010">
    <property type="protein sequence ID" value="SCY84444.1"/>
    <property type="molecule type" value="Genomic_DNA"/>
</dbReference>
<keyword evidence="2" id="KW-1133">Transmembrane helix</keyword>
<feature type="domain" description="PepSY" evidence="3">
    <location>
        <begin position="172"/>
        <end position="228"/>
    </location>
</feature>
<feature type="region of interest" description="Disordered" evidence="1">
    <location>
        <begin position="230"/>
        <end position="261"/>
    </location>
</feature>
<evidence type="ECO:0000256" key="2">
    <source>
        <dbReference type="SAM" id="Phobius"/>
    </source>
</evidence>
<evidence type="ECO:0000313" key="5">
    <source>
        <dbReference type="Proteomes" id="UP000198538"/>
    </source>
</evidence>
<dbReference type="Proteomes" id="UP000198538">
    <property type="component" value="Unassembled WGS sequence"/>
</dbReference>
<keyword evidence="2" id="KW-0472">Membrane</keyword>
<feature type="region of interest" description="Disordered" evidence="1">
    <location>
        <begin position="34"/>
        <end position="68"/>
    </location>
</feature>
<sequence>MKFSFFSSILMTYKASYNVSTRILRSVVEECEGEVRMTEQEQRPEMKRSDNKHELRHGDKNTKRSHTGKGSRKLLWLGAGILVVVLVVALVWWKPWGPAREQLSADAVAQSVLNQYPGEIIHSTLKDGTYLMQLRSETGLYDVQVDAFTAAVQSIKRLESSPQAEEKTLWSREQMKAELLKQRAGEQLISLELVEQQGSPIYTAVVKAKDNSRQELTLDPYTGEIISSKAIKSPPSSATGGTDKEPQFLSEKQAEQKALARVPGEVDDVELRGTNSGNPYYLVEIDLEDGREATVQVNAISGAIRSVTWDKDDD</sequence>